<feature type="compositionally biased region" description="Low complexity" evidence="1">
    <location>
        <begin position="100"/>
        <end position="132"/>
    </location>
</feature>
<feature type="compositionally biased region" description="Low complexity" evidence="1">
    <location>
        <begin position="310"/>
        <end position="319"/>
    </location>
</feature>
<feature type="compositionally biased region" description="Low complexity" evidence="1">
    <location>
        <begin position="293"/>
        <end position="303"/>
    </location>
</feature>
<feature type="region of interest" description="Disordered" evidence="1">
    <location>
        <begin position="1"/>
        <end position="408"/>
    </location>
</feature>
<protein>
    <submittedName>
        <fullName evidence="2">Uncharacterized protein</fullName>
    </submittedName>
</protein>
<accession>A0A9W4UV19</accession>
<feature type="compositionally biased region" description="Pro residues" evidence="1">
    <location>
        <begin position="376"/>
        <end position="406"/>
    </location>
</feature>
<evidence type="ECO:0000313" key="3">
    <source>
        <dbReference type="Proteomes" id="UP001152607"/>
    </source>
</evidence>
<gene>
    <name evidence="2" type="ORF">PDIGIT_LOCUS14446</name>
</gene>
<feature type="region of interest" description="Disordered" evidence="1">
    <location>
        <begin position="421"/>
        <end position="454"/>
    </location>
</feature>
<feature type="compositionally biased region" description="Low complexity" evidence="1">
    <location>
        <begin position="237"/>
        <end position="246"/>
    </location>
</feature>
<dbReference type="OrthoDB" id="3941538at2759"/>
<feature type="compositionally biased region" description="Polar residues" evidence="1">
    <location>
        <begin position="268"/>
        <end position="283"/>
    </location>
</feature>
<feature type="compositionally biased region" description="Polar residues" evidence="1">
    <location>
        <begin position="133"/>
        <end position="150"/>
    </location>
</feature>
<evidence type="ECO:0000256" key="1">
    <source>
        <dbReference type="SAM" id="MobiDB-lite"/>
    </source>
</evidence>
<sequence>MSQFPSAPQPGAYTPPNQNTPVPQPQYGYQQPQASAPYGSSASVHGSSQQHGTNKPTNAFGQAFNQAVTQGKPMLNKLGKSISSKLGNKPTSPTTPQHLQNYQTYQQSQQHNQQSNQQQYPPQPYQAQGQYSNPQPEQQNPYFSSQQAPYQQPHHAGTVYNPQQSSTPSNHPTNPPPPAHVGYKPAGYGQGEYVAGQHQDQPPQGHYNPGQAQHQTYFHQNQALPESGQESGVIGNSQPPVQFASSVPPPPPSNPQQPWGSHPGQHPSIGQATTTPTQHQQLYNQAPPPPQAPQAAEQQQAWSQPPPQTPQTANEQQQWPPHSAQQTTGITQHQSFNPSPPPLQYHAAPPVPPHPNQQQPQWNPASPASSQAPMHSPIPPSVSPALSQPPTPAPLPAAPQAVPPPTDFVAELPADMANLSMAEGSQGMPPSNNPAHPSYQPYRPAGSQSTSPQQRRFSIARRAVSTSSLPVADPWRFADPATELPTREFYMIADLIYDAIDGKFEPKNTGLLEANKVLESWKVLGLAEDAAQVFAYDSYKGFAKLWSLEGIPHVMVPCQALLTPLWNFQPQTHSEAMKVPMGMVLGDVVETTYVAAINRAGFYKYFFLEMMHEPESLEAMLSKLCAETYNPSMLNQPDVQKRDRSNTLPGVAAQAATIRSACVSVVTKETSALMQQSARSANQSSVASTAGQTSAVPGDSNQQQGQPGQTGSGGTMTADEQMLVQMHSLKMQQQFNHMMAATMVGGLGAPNYGGLI</sequence>
<proteinExistence type="predicted"/>
<comment type="caution">
    <text evidence="2">The sequence shown here is derived from an EMBL/GenBank/DDBJ whole genome shotgun (WGS) entry which is preliminary data.</text>
</comment>
<feature type="compositionally biased region" description="Polar residues" evidence="1">
    <location>
        <begin position="81"/>
        <end position="99"/>
    </location>
</feature>
<evidence type="ECO:0000313" key="2">
    <source>
        <dbReference type="EMBL" id="CAI6341252.1"/>
    </source>
</evidence>
<feature type="compositionally biased region" description="Polar residues" evidence="1">
    <location>
        <begin position="323"/>
        <end position="337"/>
    </location>
</feature>
<feature type="region of interest" description="Disordered" evidence="1">
    <location>
        <begin position="676"/>
        <end position="716"/>
    </location>
</feature>
<feature type="compositionally biased region" description="Low complexity" evidence="1">
    <location>
        <begin position="356"/>
        <end position="375"/>
    </location>
</feature>
<feature type="compositionally biased region" description="Pro residues" evidence="1">
    <location>
        <begin position="338"/>
        <end position="355"/>
    </location>
</feature>
<dbReference type="AlphaFoldDB" id="A0A9W4UV19"/>
<dbReference type="EMBL" id="CAOQHR010000011">
    <property type="protein sequence ID" value="CAI6341252.1"/>
    <property type="molecule type" value="Genomic_DNA"/>
</dbReference>
<keyword evidence="3" id="KW-1185">Reference proteome</keyword>
<feature type="compositionally biased region" description="Polar residues" evidence="1">
    <location>
        <begin position="40"/>
        <end position="69"/>
    </location>
</feature>
<feature type="compositionally biased region" description="Low complexity" evidence="1">
    <location>
        <begin position="14"/>
        <end position="38"/>
    </location>
</feature>
<organism evidence="2 3">
    <name type="scientific">Periconia digitata</name>
    <dbReference type="NCBI Taxonomy" id="1303443"/>
    <lineage>
        <taxon>Eukaryota</taxon>
        <taxon>Fungi</taxon>
        <taxon>Dikarya</taxon>
        <taxon>Ascomycota</taxon>
        <taxon>Pezizomycotina</taxon>
        <taxon>Dothideomycetes</taxon>
        <taxon>Pleosporomycetidae</taxon>
        <taxon>Pleosporales</taxon>
        <taxon>Massarineae</taxon>
        <taxon>Periconiaceae</taxon>
        <taxon>Periconia</taxon>
    </lineage>
</organism>
<reference evidence="2" key="1">
    <citation type="submission" date="2023-01" db="EMBL/GenBank/DDBJ databases">
        <authorList>
            <person name="Van Ghelder C."/>
            <person name="Rancurel C."/>
        </authorList>
    </citation>
    <scope>NUCLEOTIDE SEQUENCE</scope>
    <source>
        <strain evidence="2">CNCM I-4278</strain>
    </source>
</reference>
<feature type="compositionally biased region" description="Polar residues" evidence="1">
    <location>
        <begin position="676"/>
        <end position="701"/>
    </location>
</feature>
<feature type="compositionally biased region" description="Polar residues" evidence="1">
    <location>
        <begin position="210"/>
        <end position="236"/>
    </location>
</feature>
<name>A0A9W4UV19_9PLEO</name>
<dbReference type="Proteomes" id="UP001152607">
    <property type="component" value="Unassembled WGS sequence"/>
</dbReference>